<accession>A0ABR2W0S3</accession>
<sequence length="669" mass="74846">MTPEKKPIQSVAVVKSTEKYSFIFAPGNQASKNGNVSIHLFFDKPFYNASGHLSGRLELTCASEEQIMLGQILIEVTGFEDVERDSKNTSLRRRIFYKTRLVLQDHNAPSDAVKTNTLPDMDGYYPAKAGKTIFPFALELSPTLPSSYVSKIGGVRYVVSGVALIKSNNRKVNLAHNRFAQVYERWSQSEVDYARIASVTANNLDEVQGETQERISMSAELTKAMVAAGGLVYVKALVNNLGKKTVSGLKLSLWQQVSGNNDLTRTDSGGRLATVDNRVLVTEAMYRGPDWAIPSSESRELVVALGVPPSCYSLRNTALIQVTYEVQVDLITSFCKWKPLRLPLYIAHPSSWSDLAPNISQSEPQSFKSPSRNSIPINPLPKTEFNQVTKSSRRAVSLLGRKETIRRKARPDSIGTLCEPTESNRMILRVTNPDEMEESDVVPDMRKRASSVGGLTSRPSMAQHRRQSTLGAVRSNGLRTVSESLEYTSDTSSLIEIGDRILTQHGLRPSFEGSRYRLDSVPASRRSVTIKQLEELQEQIELPENVSSESESDDGPETFHDCQEGEENEPNWKEDIQRLDQHMYPIVAQEDYCLNERTENLHQKIPKSTTPHSTTPHSNRLLKKNTHLRVKLDRSDTVASIQKKLSRLQHQMDTVLTLMDTEPLPSLTT</sequence>
<dbReference type="SUPFAM" id="SSF81296">
    <property type="entry name" value="E set domains"/>
    <property type="match status" value="1"/>
</dbReference>
<dbReference type="SMART" id="SM01017">
    <property type="entry name" value="Arrestin_C"/>
    <property type="match status" value="1"/>
</dbReference>
<dbReference type="PANTHER" id="PTHR11188:SF17">
    <property type="entry name" value="FI21816P1"/>
    <property type="match status" value="1"/>
</dbReference>
<dbReference type="InterPro" id="IPR014752">
    <property type="entry name" value="Arrestin-like_C"/>
</dbReference>
<evidence type="ECO:0000259" key="2">
    <source>
        <dbReference type="SMART" id="SM01017"/>
    </source>
</evidence>
<dbReference type="InterPro" id="IPR011022">
    <property type="entry name" value="Arrestin_C-like"/>
</dbReference>
<gene>
    <name evidence="3" type="ORF">K7432_007019</name>
</gene>
<feature type="region of interest" description="Disordered" evidence="1">
    <location>
        <begin position="436"/>
        <end position="468"/>
    </location>
</feature>
<organism evidence="3 4">
    <name type="scientific">Basidiobolus ranarum</name>
    <dbReference type="NCBI Taxonomy" id="34480"/>
    <lineage>
        <taxon>Eukaryota</taxon>
        <taxon>Fungi</taxon>
        <taxon>Fungi incertae sedis</taxon>
        <taxon>Zoopagomycota</taxon>
        <taxon>Entomophthoromycotina</taxon>
        <taxon>Basidiobolomycetes</taxon>
        <taxon>Basidiobolales</taxon>
        <taxon>Basidiobolaceae</taxon>
        <taxon>Basidiobolus</taxon>
    </lineage>
</organism>
<dbReference type="Pfam" id="PF02752">
    <property type="entry name" value="Arrestin_C"/>
    <property type="match status" value="1"/>
</dbReference>
<dbReference type="Gene3D" id="2.60.40.640">
    <property type="match status" value="2"/>
</dbReference>
<dbReference type="Pfam" id="PF00339">
    <property type="entry name" value="Arrestin_N"/>
    <property type="match status" value="1"/>
</dbReference>
<reference evidence="3 4" key="1">
    <citation type="submission" date="2023-04" db="EMBL/GenBank/DDBJ databases">
        <title>Genome of Basidiobolus ranarum AG-B5.</title>
        <authorList>
            <person name="Stajich J.E."/>
            <person name="Carter-House D."/>
            <person name="Gryganskyi A."/>
        </authorList>
    </citation>
    <scope>NUCLEOTIDE SEQUENCE [LARGE SCALE GENOMIC DNA]</scope>
    <source>
        <strain evidence="3 4">AG-B5</strain>
    </source>
</reference>
<proteinExistence type="predicted"/>
<feature type="compositionally biased region" description="Polar residues" evidence="1">
    <location>
        <begin position="361"/>
        <end position="376"/>
    </location>
</feature>
<dbReference type="InterPro" id="IPR050357">
    <property type="entry name" value="Arrestin_domain-protein"/>
</dbReference>
<evidence type="ECO:0000313" key="3">
    <source>
        <dbReference type="EMBL" id="KAK9712646.1"/>
    </source>
</evidence>
<feature type="region of interest" description="Disordered" evidence="1">
    <location>
        <begin position="361"/>
        <end position="382"/>
    </location>
</feature>
<comment type="caution">
    <text evidence="3">The sequence shown here is derived from an EMBL/GenBank/DDBJ whole genome shotgun (WGS) entry which is preliminary data.</text>
</comment>
<feature type="domain" description="Arrestin C-terminal-like" evidence="2">
    <location>
        <begin position="211"/>
        <end position="351"/>
    </location>
</feature>
<name>A0ABR2W0S3_9FUNG</name>
<dbReference type="PANTHER" id="PTHR11188">
    <property type="entry name" value="ARRESTIN DOMAIN CONTAINING PROTEIN"/>
    <property type="match status" value="1"/>
</dbReference>
<dbReference type="EMBL" id="JASJQH010007206">
    <property type="protein sequence ID" value="KAK9712646.1"/>
    <property type="molecule type" value="Genomic_DNA"/>
</dbReference>
<protein>
    <recommendedName>
        <fullName evidence="2">Arrestin C-terminal-like domain-containing protein</fullName>
    </recommendedName>
</protein>
<evidence type="ECO:0000313" key="4">
    <source>
        <dbReference type="Proteomes" id="UP001479436"/>
    </source>
</evidence>
<keyword evidence="4" id="KW-1185">Reference proteome</keyword>
<dbReference type="InterPro" id="IPR014756">
    <property type="entry name" value="Ig_E-set"/>
</dbReference>
<evidence type="ECO:0000256" key="1">
    <source>
        <dbReference type="SAM" id="MobiDB-lite"/>
    </source>
</evidence>
<dbReference type="InterPro" id="IPR011021">
    <property type="entry name" value="Arrestin-like_N"/>
</dbReference>
<feature type="region of interest" description="Disordered" evidence="1">
    <location>
        <begin position="537"/>
        <end position="571"/>
    </location>
</feature>
<dbReference type="Proteomes" id="UP001479436">
    <property type="component" value="Unassembled WGS sequence"/>
</dbReference>